<dbReference type="GO" id="GO:0006298">
    <property type="term" value="P:mismatch repair"/>
    <property type="evidence" value="ECO:0007669"/>
    <property type="project" value="InterPro"/>
</dbReference>
<dbReference type="Pfam" id="PF00488">
    <property type="entry name" value="MutS_V"/>
    <property type="match status" value="1"/>
</dbReference>
<feature type="domain" description="DNA mismatch repair proteins mutS family" evidence="9">
    <location>
        <begin position="908"/>
        <end position="924"/>
    </location>
</feature>
<dbReference type="GeneID" id="39593675"/>
<dbReference type="SUPFAM" id="SSF53150">
    <property type="entry name" value="DNA repair protein MutS, domain II"/>
    <property type="match status" value="1"/>
</dbReference>
<evidence type="ECO:0000313" key="10">
    <source>
        <dbReference type="EMBL" id="RSH80550.1"/>
    </source>
</evidence>
<dbReference type="InterPro" id="IPR036187">
    <property type="entry name" value="DNA_mismatch_repair_MutS_sf"/>
</dbReference>
<dbReference type="SUPFAM" id="SSF55271">
    <property type="entry name" value="DNA repair protein MutS, domain I"/>
    <property type="match status" value="1"/>
</dbReference>
<dbReference type="PANTHER" id="PTHR11361">
    <property type="entry name" value="DNA MISMATCH REPAIR PROTEIN MUTS FAMILY MEMBER"/>
    <property type="match status" value="1"/>
</dbReference>
<dbReference type="Gene3D" id="3.40.50.300">
    <property type="entry name" value="P-loop containing nucleotide triphosphate hydrolases"/>
    <property type="match status" value="1"/>
</dbReference>
<dbReference type="OrthoDB" id="2534523at2759"/>
<keyword evidence="7" id="KW-0175">Coiled coil</keyword>
<evidence type="ECO:0000259" key="9">
    <source>
        <dbReference type="PROSITE" id="PS00486"/>
    </source>
</evidence>
<dbReference type="Pfam" id="PF05188">
    <property type="entry name" value="MutS_II"/>
    <property type="match status" value="1"/>
</dbReference>
<evidence type="ECO:0000256" key="1">
    <source>
        <dbReference type="ARBA" id="ARBA00006271"/>
    </source>
</evidence>
<feature type="region of interest" description="Disordered" evidence="8">
    <location>
        <begin position="340"/>
        <end position="364"/>
    </location>
</feature>
<organism evidence="10 11">
    <name type="scientific">Apiotrichum porosum</name>
    <dbReference type="NCBI Taxonomy" id="105984"/>
    <lineage>
        <taxon>Eukaryota</taxon>
        <taxon>Fungi</taxon>
        <taxon>Dikarya</taxon>
        <taxon>Basidiomycota</taxon>
        <taxon>Agaricomycotina</taxon>
        <taxon>Tremellomycetes</taxon>
        <taxon>Trichosporonales</taxon>
        <taxon>Trichosporonaceae</taxon>
        <taxon>Apiotrichum</taxon>
    </lineage>
</organism>
<keyword evidence="11" id="KW-1185">Reference proteome</keyword>
<dbReference type="InterPro" id="IPR007860">
    <property type="entry name" value="DNA_mmatch_repair_MutS_con_dom"/>
</dbReference>
<keyword evidence="3" id="KW-0227">DNA damage</keyword>
<feature type="region of interest" description="Disordered" evidence="8">
    <location>
        <begin position="596"/>
        <end position="618"/>
    </location>
</feature>
<evidence type="ECO:0000256" key="7">
    <source>
        <dbReference type="SAM" id="Coils"/>
    </source>
</evidence>
<dbReference type="EMBL" id="RSCE01000008">
    <property type="protein sequence ID" value="RSH80550.1"/>
    <property type="molecule type" value="Genomic_DNA"/>
</dbReference>
<dbReference type="GO" id="GO:0005524">
    <property type="term" value="F:ATP binding"/>
    <property type="evidence" value="ECO:0007669"/>
    <property type="project" value="UniProtKB-KW"/>
</dbReference>
<accession>A0A427XNY9</accession>
<sequence>MLPRLGPSARRAARPRAALASPFLLAPLPIRYTSTLTVKKKAKGPKQVIEFGELPINLLDPEGNTVKPLPKHREVTKTEAKRKAAGKKGDSEVLSQDDLEYNAAVRANKVPDTMLSRLVWDNWRRFPDCVILTQVGNFYESYFEPAIQVSSVLGIKLTRKTYKNGQFPFTGFPIHQIEKYLKILVNDYGYTVAIIDEEKDPLNPPEEDAVIVRSVARVVTPGTLLDERWITGSESRYLLAVAFGPEPKAVEGEEEEATPQPLQLAYADVSTGEFFTKECTTADIEDELARIAPREIVLDSRLRDEWLDGESAADAQGPRGNLFHLLRVLGVHVSFTDATQRPDLTESPMVKKPKKRSAPLPPPGLVTMEREAISLLRHHLEYALRGAMPTIPDQFNVESNSNQMHIDAATLQALEIRTAFRPGGLIASAPSTTASGTISGLSVKGTLISTLSRTVTDSGHRLLRRTFSAPSTSLPEINSRLALVAAFADRQNMRSDVRDQLREIVDVMRIIQRFRASRGDGTDVWDVGLWIRSVEKLLHVIRIHVQMEPQSPANSPHGQPEGVDRLNELLETFKPLSDLADVIETSIDEVGVQRGGIATPEEDDGAEAAGDAMTQTSKVSMTRAEKKKLKEEEEARRKDILERQRWWIKPSFSTELTNLHKRIKTLTKRREVLQKKLQDEFEADTLSLVANDKGGYFVNVKKKTELGRVERSGLFGSVSETRGSKTFVYSEWSSLGLEMGKALEKLELAKSRALNRLRAMVVEHADMIQKNAELIDEIDLSSSFAQAAVDLRLTRPVLDDGHPSVETGLLATARVFTPNSTRMTDTSRLHVITGPNQGGKSTLLRQTAVIAILAQSGSFVPAESVSLGVVDRVFSRVGARDDLFRDRSTFMLEMVETAAILKQATPRSLVIMDEIGRGTTLHAGVSIAYATLDYILQHVGCRTLFATHYHELTHMLGAPVNNCGGVATIPEGAYVRPGVSFFCTDVHEADGAFSYSYRLRPGINYNSHAIKAAQLAGMPASFLETAEATLRAFNETAQDKA</sequence>
<dbReference type="GO" id="GO:0005634">
    <property type="term" value="C:nucleus"/>
    <property type="evidence" value="ECO:0007669"/>
    <property type="project" value="TreeGrafter"/>
</dbReference>
<keyword evidence="5" id="KW-0238">DNA-binding</keyword>
<feature type="compositionally biased region" description="Basic and acidic residues" evidence="8">
    <location>
        <begin position="71"/>
        <end position="91"/>
    </location>
</feature>
<dbReference type="PANTHER" id="PTHR11361:SF34">
    <property type="entry name" value="DNA MISMATCH REPAIR PROTEIN MSH1, MITOCHONDRIAL"/>
    <property type="match status" value="1"/>
</dbReference>
<evidence type="ECO:0000256" key="4">
    <source>
        <dbReference type="ARBA" id="ARBA00022840"/>
    </source>
</evidence>
<name>A0A427XNY9_9TREE</name>
<dbReference type="SUPFAM" id="SSF52540">
    <property type="entry name" value="P-loop containing nucleoside triphosphate hydrolases"/>
    <property type="match status" value="1"/>
</dbReference>
<dbReference type="InterPro" id="IPR007696">
    <property type="entry name" value="DNA_mismatch_repair_MutS_core"/>
</dbReference>
<dbReference type="InterPro" id="IPR000432">
    <property type="entry name" value="DNA_mismatch_repair_MutS_C"/>
</dbReference>
<dbReference type="SMART" id="SM00533">
    <property type="entry name" value="MUTSd"/>
    <property type="match status" value="1"/>
</dbReference>
<dbReference type="InterPro" id="IPR036678">
    <property type="entry name" value="MutS_con_dom_sf"/>
</dbReference>
<dbReference type="STRING" id="105984.A0A427XNY9"/>
<proteinExistence type="inferred from homology"/>
<evidence type="ECO:0000256" key="3">
    <source>
        <dbReference type="ARBA" id="ARBA00022763"/>
    </source>
</evidence>
<dbReference type="InterPro" id="IPR017261">
    <property type="entry name" value="DNA_mismatch_repair_MutS/MSH"/>
</dbReference>
<dbReference type="Gene3D" id="1.10.1420.10">
    <property type="match status" value="2"/>
</dbReference>
<feature type="coiled-coil region" evidence="7">
    <location>
        <begin position="623"/>
        <end position="683"/>
    </location>
</feature>
<dbReference type="InterPro" id="IPR016151">
    <property type="entry name" value="DNA_mismatch_repair_MutS_N"/>
</dbReference>
<dbReference type="RefSeq" id="XP_028475497.1">
    <property type="nucleotide sequence ID" value="XM_028624425.1"/>
</dbReference>
<reference evidence="10 11" key="1">
    <citation type="submission" date="2018-11" db="EMBL/GenBank/DDBJ databases">
        <title>Genome sequence of Apiotrichum porosum DSM 27194.</title>
        <authorList>
            <person name="Aliyu H."/>
            <person name="Gorte O."/>
            <person name="Ochsenreither K."/>
        </authorList>
    </citation>
    <scope>NUCLEOTIDE SEQUENCE [LARGE SCALE GENOMIC DNA]</scope>
    <source>
        <strain evidence="10 11">DSM 27194</strain>
    </source>
</reference>
<dbReference type="SUPFAM" id="SSF48334">
    <property type="entry name" value="DNA repair protein MutS, domain III"/>
    <property type="match status" value="1"/>
</dbReference>
<dbReference type="GO" id="GO:0140664">
    <property type="term" value="F:ATP-dependent DNA damage sensor activity"/>
    <property type="evidence" value="ECO:0007669"/>
    <property type="project" value="InterPro"/>
</dbReference>
<keyword evidence="6" id="KW-0234">DNA repair</keyword>
<keyword evidence="4" id="KW-0067">ATP-binding</keyword>
<dbReference type="InterPro" id="IPR007695">
    <property type="entry name" value="DNA_mismatch_repair_MutS-lik_N"/>
</dbReference>
<comment type="caution">
    <text evidence="10">The sequence shown here is derived from an EMBL/GenBank/DDBJ whole genome shotgun (WGS) entry which is preliminary data.</text>
</comment>
<dbReference type="GO" id="GO:0005739">
    <property type="term" value="C:mitochondrion"/>
    <property type="evidence" value="ECO:0007669"/>
    <property type="project" value="TreeGrafter"/>
</dbReference>
<evidence type="ECO:0000256" key="6">
    <source>
        <dbReference type="ARBA" id="ARBA00023204"/>
    </source>
</evidence>
<dbReference type="Pfam" id="PF01624">
    <property type="entry name" value="MutS_I"/>
    <property type="match status" value="1"/>
</dbReference>
<evidence type="ECO:0000256" key="5">
    <source>
        <dbReference type="ARBA" id="ARBA00023125"/>
    </source>
</evidence>
<dbReference type="PIRSF" id="PIRSF037677">
    <property type="entry name" value="DNA_mis_repair_Msh6"/>
    <property type="match status" value="1"/>
</dbReference>
<keyword evidence="2" id="KW-0547">Nucleotide-binding</keyword>
<evidence type="ECO:0000313" key="11">
    <source>
        <dbReference type="Proteomes" id="UP000279236"/>
    </source>
</evidence>
<dbReference type="Pfam" id="PF05192">
    <property type="entry name" value="MutS_III"/>
    <property type="match status" value="1"/>
</dbReference>
<dbReference type="SMART" id="SM00534">
    <property type="entry name" value="MUTSac"/>
    <property type="match status" value="1"/>
</dbReference>
<evidence type="ECO:0000256" key="2">
    <source>
        <dbReference type="ARBA" id="ARBA00022741"/>
    </source>
</evidence>
<dbReference type="GO" id="GO:0030983">
    <property type="term" value="F:mismatched DNA binding"/>
    <property type="evidence" value="ECO:0007669"/>
    <property type="project" value="InterPro"/>
</dbReference>
<dbReference type="Proteomes" id="UP000279236">
    <property type="component" value="Unassembled WGS sequence"/>
</dbReference>
<gene>
    <name evidence="10" type="primary">MSH1</name>
    <name evidence="10" type="ORF">EHS24_009132</name>
</gene>
<dbReference type="InterPro" id="IPR027417">
    <property type="entry name" value="P-loop_NTPase"/>
</dbReference>
<protein>
    <submittedName>
        <fullName evidence="10">DNA mismatch repair ATPase msh1</fullName>
    </submittedName>
</protein>
<comment type="similarity">
    <text evidence="1">Belongs to the DNA mismatch repair MutS family.</text>
</comment>
<dbReference type="Gene3D" id="3.40.1170.10">
    <property type="entry name" value="DNA repair protein MutS, domain I"/>
    <property type="match status" value="1"/>
</dbReference>
<dbReference type="InterPro" id="IPR045076">
    <property type="entry name" value="MutS"/>
</dbReference>
<dbReference type="Gene3D" id="3.30.420.110">
    <property type="entry name" value="MutS, connector domain"/>
    <property type="match status" value="1"/>
</dbReference>
<dbReference type="GO" id="GO:0043504">
    <property type="term" value="P:mitochondrial DNA repair"/>
    <property type="evidence" value="ECO:0007669"/>
    <property type="project" value="TreeGrafter"/>
</dbReference>
<dbReference type="AlphaFoldDB" id="A0A427XNY9"/>
<feature type="region of interest" description="Disordered" evidence="8">
    <location>
        <begin position="63"/>
        <end position="91"/>
    </location>
</feature>
<dbReference type="PROSITE" id="PS00486">
    <property type="entry name" value="DNA_MISMATCH_REPAIR_2"/>
    <property type="match status" value="1"/>
</dbReference>
<dbReference type="FunFam" id="3.40.50.300:FF:001238">
    <property type="entry name" value="DNA mismatch repair protein"/>
    <property type="match status" value="1"/>
</dbReference>
<evidence type="ECO:0000256" key="8">
    <source>
        <dbReference type="SAM" id="MobiDB-lite"/>
    </source>
</evidence>